<dbReference type="EMBL" id="QTSX02000774">
    <property type="protein sequence ID" value="KAJ9085227.1"/>
    <property type="molecule type" value="Genomic_DNA"/>
</dbReference>
<reference evidence="1" key="1">
    <citation type="submission" date="2022-04" db="EMBL/GenBank/DDBJ databases">
        <title>Genome of the entomopathogenic fungus Entomophthora muscae.</title>
        <authorList>
            <person name="Elya C."/>
            <person name="Lovett B.R."/>
            <person name="Lee E."/>
            <person name="Macias A.M."/>
            <person name="Hajek A.E."/>
            <person name="De Bivort B.L."/>
            <person name="Kasson M.T."/>
            <person name="De Fine Licht H.H."/>
            <person name="Stajich J.E."/>
        </authorList>
    </citation>
    <scope>NUCLEOTIDE SEQUENCE</scope>
    <source>
        <strain evidence="1">Berkeley</strain>
    </source>
</reference>
<organism evidence="1 2">
    <name type="scientific">Entomophthora muscae</name>
    <dbReference type="NCBI Taxonomy" id="34485"/>
    <lineage>
        <taxon>Eukaryota</taxon>
        <taxon>Fungi</taxon>
        <taxon>Fungi incertae sedis</taxon>
        <taxon>Zoopagomycota</taxon>
        <taxon>Entomophthoromycotina</taxon>
        <taxon>Entomophthoromycetes</taxon>
        <taxon>Entomophthorales</taxon>
        <taxon>Entomophthoraceae</taxon>
        <taxon>Entomophthora</taxon>
    </lineage>
</organism>
<sequence>MLTWFIWKEVFSYLEHSQQLELRCVSREWNARLEEMIECRYEYCSMDHLKHIARFVRQGVVTDDTSKAQLNQCPNLISVHVSISHKDNLAEVIQMMAKMPKLRHLTVFESRSILHATPKAWLSFTNLLSLNLVLLGLGHQEQLTYLSGINCPNIRSLNIHSIKPSHAMHGLLLKLFPRLISVKLNYETNHFISDLILIPAISSLRDATITVNSEYPRHLLPRPELIPHLTLLTYTATRGPLEFLHAPNQTWPQITQLTLATPVYRLGPICQIFPNCRTLLLRSNETKPRYLNQLHGIQTLSLYLFPFSIPATTSRLPSITCLSITQPFLEWALTCLPNLSFLDLSLGYGPDAELAFYASSLPIPSLIHFFSPECRTTAFYHSLIKRSLNLASIFSDLPKEQATLLQSQYPHITFHPYIRLIPCLTIQ</sequence>
<evidence type="ECO:0000313" key="2">
    <source>
        <dbReference type="Proteomes" id="UP001165960"/>
    </source>
</evidence>
<dbReference type="Proteomes" id="UP001165960">
    <property type="component" value="Unassembled WGS sequence"/>
</dbReference>
<comment type="caution">
    <text evidence="1">The sequence shown here is derived from an EMBL/GenBank/DDBJ whole genome shotgun (WGS) entry which is preliminary data.</text>
</comment>
<proteinExistence type="predicted"/>
<name>A0ACC2UEP5_9FUNG</name>
<evidence type="ECO:0000313" key="1">
    <source>
        <dbReference type="EMBL" id="KAJ9085227.1"/>
    </source>
</evidence>
<protein>
    <submittedName>
        <fullName evidence="1">Uncharacterized protein</fullName>
    </submittedName>
</protein>
<keyword evidence="2" id="KW-1185">Reference proteome</keyword>
<accession>A0ACC2UEP5</accession>
<gene>
    <name evidence="1" type="ORF">DSO57_1016029</name>
</gene>